<accession>A0A834WGP9</accession>
<dbReference type="InterPro" id="IPR012340">
    <property type="entry name" value="NA-bd_OB-fold"/>
</dbReference>
<dbReference type="EMBL" id="JAAIUW010000008">
    <property type="protein sequence ID" value="KAF7822082.1"/>
    <property type="molecule type" value="Genomic_DNA"/>
</dbReference>
<sequence length="217" mass="24705">MCKGSNHLITAITPFREDLCVKACVVRLWSVPNNSSNHSPSPSNRLEMILCDSKVSTSMDWYYYACGFCMEELDFENECYYCYNCGKSLSTPSIRFKINVEVVDTSGWARLIIFYIDASNFLMTDASNLLHRECSDDPLKHTILLENLLHKVFLFKISVNEASCVPTPSFEVLTMSWDASLIEKWSDKVLPSADVYMSSTFTNSHSNDLCQSTYQTK</sequence>
<keyword evidence="3" id="KW-1185">Reference proteome</keyword>
<dbReference type="Pfam" id="PF08646">
    <property type="entry name" value="Rep_fac-A_C"/>
    <property type="match status" value="1"/>
</dbReference>
<comment type="caution">
    <text evidence="2">The sequence shown here is derived from an EMBL/GenBank/DDBJ whole genome shotgun (WGS) entry which is preliminary data.</text>
</comment>
<proteinExistence type="predicted"/>
<evidence type="ECO:0000313" key="3">
    <source>
        <dbReference type="Proteomes" id="UP000634136"/>
    </source>
</evidence>
<dbReference type="Proteomes" id="UP000634136">
    <property type="component" value="Unassembled WGS sequence"/>
</dbReference>
<reference evidence="2" key="1">
    <citation type="submission" date="2020-09" db="EMBL/GenBank/DDBJ databases">
        <title>Genome-Enabled Discovery of Anthraquinone Biosynthesis in Senna tora.</title>
        <authorList>
            <person name="Kang S.-H."/>
            <person name="Pandey R.P."/>
            <person name="Lee C.-M."/>
            <person name="Sim J.-S."/>
            <person name="Jeong J.-T."/>
            <person name="Choi B.-S."/>
            <person name="Jung M."/>
            <person name="Ginzburg D."/>
            <person name="Zhao K."/>
            <person name="Won S.Y."/>
            <person name="Oh T.-J."/>
            <person name="Yu Y."/>
            <person name="Kim N.-H."/>
            <person name="Lee O.R."/>
            <person name="Lee T.-H."/>
            <person name="Bashyal P."/>
            <person name="Kim T.-S."/>
            <person name="Lee W.-H."/>
            <person name="Kawkins C."/>
            <person name="Kim C.-K."/>
            <person name="Kim J.S."/>
            <person name="Ahn B.O."/>
            <person name="Rhee S.Y."/>
            <person name="Sohng J.K."/>
        </authorList>
    </citation>
    <scope>NUCLEOTIDE SEQUENCE</scope>
    <source>
        <tissue evidence="2">Leaf</tissue>
    </source>
</reference>
<dbReference type="AlphaFoldDB" id="A0A834WGP9"/>
<evidence type="ECO:0000313" key="2">
    <source>
        <dbReference type="EMBL" id="KAF7822082.1"/>
    </source>
</evidence>
<organism evidence="2 3">
    <name type="scientific">Senna tora</name>
    <dbReference type="NCBI Taxonomy" id="362788"/>
    <lineage>
        <taxon>Eukaryota</taxon>
        <taxon>Viridiplantae</taxon>
        <taxon>Streptophyta</taxon>
        <taxon>Embryophyta</taxon>
        <taxon>Tracheophyta</taxon>
        <taxon>Spermatophyta</taxon>
        <taxon>Magnoliopsida</taxon>
        <taxon>eudicotyledons</taxon>
        <taxon>Gunneridae</taxon>
        <taxon>Pentapetalae</taxon>
        <taxon>rosids</taxon>
        <taxon>fabids</taxon>
        <taxon>Fabales</taxon>
        <taxon>Fabaceae</taxon>
        <taxon>Caesalpinioideae</taxon>
        <taxon>Cassia clade</taxon>
        <taxon>Senna</taxon>
    </lineage>
</organism>
<evidence type="ECO:0000259" key="1">
    <source>
        <dbReference type="Pfam" id="PF08646"/>
    </source>
</evidence>
<dbReference type="OrthoDB" id="1735587at2759"/>
<protein>
    <submittedName>
        <fullName evidence="2">Replication factor A</fullName>
    </submittedName>
</protein>
<name>A0A834WGP9_9FABA</name>
<dbReference type="SUPFAM" id="SSF50249">
    <property type="entry name" value="Nucleic acid-binding proteins"/>
    <property type="match status" value="1"/>
</dbReference>
<dbReference type="InterPro" id="IPR013955">
    <property type="entry name" value="Rep_factor-A_C"/>
</dbReference>
<dbReference type="Gene3D" id="2.40.50.140">
    <property type="entry name" value="Nucleic acid-binding proteins"/>
    <property type="match status" value="1"/>
</dbReference>
<feature type="domain" description="Replication factor A C-terminal" evidence="1">
    <location>
        <begin position="61"/>
        <end position="162"/>
    </location>
</feature>
<gene>
    <name evidence="2" type="ORF">G2W53_027537</name>
</gene>